<feature type="compositionally biased region" description="Acidic residues" evidence="1">
    <location>
        <begin position="150"/>
        <end position="159"/>
    </location>
</feature>
<dbReference type="GO" id="GO:0005637">
    <property type="term" value="C:nuclear inner membrane"/>
    <property type="evidence" value="ECO:0007669"/>
    <property type="project" value="TreeGrafter"/>
</dbReference>
<feature type="region of interest" description="Disordered" evidence="1">
    <location>
        <begin position="220"/>
        <end position="356"/>
    </location>
</feature>
<feature type="region of interest" description="Disordered" evidence="1">
    <location>
        <begin position="120"/>
        <end position="161"/>
    </location>
</feature>
<dbReference type="OrthoDB" id="5278943at2759"/>
<reference evidence="3" key="1">
    <citation type="journal article" date="2017" name="bioRxiv">
        <title>Comparative analysis of the genomes of Stylophora pistillata and Acropora digitifera provides evidence for extensive differences between species of corals.</title>
        <authorList>
            <person name="Voolstra C.R."/>
            <person name="Li Y."/>
            <person name="Liew Y.J."/>
            <person name="Baumgarten S."/>
            <person name="Zoccola D."/>
            <person name="Flot J.-F."/>
            <person name="Tambutte S."/>
            <person name="Allemand D."/>
            <person name="Aranda M."/>
        </authorList>
    </citation>
    <scope>NUCLEOTIDE SEQUENCE [LARGE SCALE GENOMIC DNA]</scope>
</reference>
<organism evidence="2 3">
    <name type="scientific">Stylophora pistillata</name>
    <name type="common">Smooth cauliflower coral</name>
    <dbReference type="NCBI Taxonomy" id="50429"/>
    <lineage>
        <taxon>Eukaryota</taxon>
        <taxon>Metazoa</taxon>
        <taxon>Cnidaria</taxon>
        <taxon>Anthozoa</taxon>
        <taxon>Hexacorallia</taxon>
        <taxon>Scleractinia</taxon>
        <taxon>Astrocoeniina</taxon>
        <taxon>Pocilloporidae</taxon>
        <taxon>Stylophora</taxon>
    </lineage>
</organism>
<dbReference type="GO" id="GO:0070197">
    <property type="term" value="P:meiotic attachment of telomere to nuclear envelope"/>
    <property type="evidence" value="ECO:0007669"/>
    <property type="project" value="TreeGrafter"/>
</dbReference>
<evidence type="ECO:0000256" key="1">
    <source>
        <dbReference type="SAM" id="MobiDB-lite"/>
    </source>
</evidence>
<evidence type="ECO:0000313" key="2">
    <source>
        <dbReference type="EMBL" id="PFX34469.1"/>
    </source>
</evidence>
<dbReference type="PANTHER" id="PTHR35345:SF1">
    <property type="entry name" value="TELOMERE REPEATS-BINDING BOUQUET FORMATION PROTEIN 2"/>
    <property type="match status" value="1"/>
</dbReference>
<feature type="compositionally biased region" description="Basic and acidic residues" evidence="1">
    <location>
        <begin position="182"/>
        <end position="193"/>
    </location>
</feature>
<comment type="caution">
    <text evidence="2">The sequence shown here is derived from an EMBL/GenBank/DDBJ whole genome shotgun (WGS) entry which is preliminary data.</text>
</comment>
<proteinExistence type="predicted"/>
<feature type="compositionally biased region" description="Basic and acidic residues" evidence="1">
    <location>
        <begin position="120"/>
        <end position="138"/>
    </location>
</feature>
<dbReference type="InterPro" id="IPR028065">
    <property type="entry name" value="TERB2"/>
</dbReference>
<feature type="compositionally biased region" description="Basic and acidic residues" evidence="1">
    <location>
        <begin position="230"/>
        <end position="257"/>
    </location>
</feature>
<dbReference type="PANTHER" id="PTHR35345">
    <property type="entry name" value="TELOMERE REPEATS-BINDING BOUQUET FORMATION PROTEIN 2"/>
    <property type="match status" value="1"/>
</dbReference>
<dbReference type="AlphaFoldDB" id="A0A2B4SZ80"/>
<dbReference type="EMBL" id="LSMT01000004">
    <property type="protein sequence ID" value="PFX34469.1"/>
    <property type="molecule type" value="Genomic_DNA"/>
</dbReference>
<protein>
    <submittedName>
        <fullName evidence="2">Uncharacterized protein</fullName>
    </submittedName>
</protein>
<feature type="region of interest" description="Disordered" evidence="1">
    <location>
        <begin position="182"/>
        <end position="202"/>
    </location>
</feature>
<sequence>MMFNETQVFEGLTAWFSTSVPASLKSLWVKSGGLLRKEFNDVDYIFSSNASAKDTLRIFNSNSDELTIFNSSLIEDAVKNGKSVLSGKYSGAYILIHPAYQEEIDNFCKNKCPRLYRSDVRHSGRKDDKKSGLDETKIKKSAGKAGIPNDNEDSDEWEFEDRSVPEVLEKVKRNIAERIGDDHSDTWDFKDDSNTSLTSRKTQIQPKDIESFLEENRTIEQETSDEWDFKDDPYLHSKNLKDAKNKTVQRDRRDSKVYRSPHSNFVPVPQKQPCIDTQPNRTNEDVWNLSNNPSATFPISDRPCNNNNQADQKQQGQSGYNSKKLTEQDREQQMHSGDCQEMYSSHAQDGEQRESFLDDTKLKYKVSPDKGFRPRFLSSMDDGFVHIDDITLPDAPIYDFIPNHAGCRVDAK</sequence>
<keyword evidence="3" id="KW-1185">Reference proteome</keyword>
<feature type="compositionally biased region" description="Polar residues" evidence="1">
    <location>
        <begin position="288"/>
        <end position="323"/>
    </location>
</feature>
<dbReference type="Pfam" id="PF15101">
    <property type="entry name" value="TERB2"/>
    <property type="match status" value="1"/>
</dbReference>
<name>A0A2B4SZ80_STYPI</name>
<gene>
    <name evidence="2" type="ORF">AWC38_SpisGene581</name>
</gene>
<evidence type="ECO:0000313" key="3">
    <source>
        <dbReference type="Proteomes" id="UP000225706"/>
    </source>
</evidence>
<dbReference type="GO" id="GO:0007129">
    <property type="term" value="P:homologous chromosome pairing at meiosis"/>
    <property type="evidence" value="ECO:0007669"/>
    <property type="project" value="TreeGrafter"/>
</dbReference>
<accession>A0A2B4SZ80</accession>
<feature type="compositionally biased region" description="Basic and acidic residues" evidence="1">
    <location>
        <begin position="324"/>
        <end position="333"/>
    </location>
</feature>
<dbReference type="Proteomes" id="UP000225706">
    <property type="component" value="Unassembled WGS sequence"/>
</dbReference>